<protein>
    <submittedName>
        <fullName evidence="10">Uncharacterized protein</fullName>
    </submittedName>
</protein>
<dbReference type="GO" id="GO:0000978">
    <property type="term" value="F:RNA polymerase II cis-regulatory region sequence-specific DNA binding"/>
    <property type="evidence" value="ECO:0007669"/>
    <property type="project" value="TreeGrafter"/>
</dbReference>
<dbReference type="SMART" id="SM00717">
    <property type="entry name" value="SANT"/>
    <property type="match status" value="3"/>
</dbReference>
<feature type="domain" description="HTH myb-type" evidence="9">
    <location>
        <begin position="47"/>
        <end position="98"/>
    </location>
</feature>
<feature type="region of interest" description="Disordered" evidence="7">
    <location>
        <begin position="290"/>
        <end position="309"/>
    </location>
</feature>
<dbReference type="PROSITE" id="PS50090">
    <property type="entry name" value="MYB_LIKE"/>
    <property type="match status" value="3"/>
</dbReference>
<name>A0AAD2AAX7_9LAMI</name>
<evidence type="ECO:0000256" key="2">
    <source>
        <dbReference type="ARBA" id="ARBA00022737"/>
    </source>
</evidence>
<feature type="domain" description="HTH myb-type" evidence="9">
    <location>
        <begin position="155"/>
        <end position="205"/>
    </location>
</feature>
<dbReference type="PROSITE" id="PS51294">
    <property type="entry name" value="HTH_MYB"/>
    <property type="match status" value="3"/>
</dbReference>
<dbReference type="SUPFAM" id="SSF46689">
    <property type="entry name" value="Homeodomain-like"/>
    <property type="match status" value="2"/>
</dbReference>
<dbReference type="CDD" id="cd00167">
    <property type="entry name" value="SANT"/>
    <property type="match status" value="3"/>
</dbReference>
<keyword evidence="3" id="KW-0805">Transcription regulation</keyword>
<sequence length="1058" mass="117226">MWESGYSDLPVCHTNMESDTTSTTPSEDSRDCLHGVQTLHGRTIGPTRHSKKGQWTPEEDEILRMAVQRFKGKNWKKIAECFKDRTDVQCLHRWQKVLNPELVKGPWSKEEDEMIIHCVNKYGPKKWSTISKHVPGRIGKQCRERWHNHLNPAINKDAWTQEEELALIHAHQIYGNKWVELTKFLPGRTDNAIKNHWNSSVKKKLDMYLASGLLSQFQGPPIVSHRNQSVASSSSKAQWSSEDDSVVKDILEVEEASECSQSSTVVGLSQSTNDTINKIILTRKDCGVSEEFNHKKDPSSSSMTRSDDYRPALPGITFSMPEVPLEMSGSSKFLDHNFPLDWGPLSGKDRHLYPNDLPDISLLDLRQETSELVMQALNGHDNNENISFAPETFMELNASSPIGNMVMTSDMPNLVLNSDCRVICPELGRDGCYPSENVVDGVDRSTDSLLHQSSNFAIPEDGTFASQSCCSTSYDMLGTSFSKPFPVPSELPPQDGLVMYGIDPYQLNDSLNGNTEPESVRPRTHDDFICPKESGCFPCEHGSEQANCSPKLVLINDSVLASNDTQSCSSRDKNPVLTDEQKDCGALFYEPPRFSSLDIPLFSCDLIQCGSDMQQEYSPLGIRQLMISPLNPFKWWDSPSREDSSDAVLKSAAKTFTGAPSKLKKRHRDLLSPVSENRSWKKLESDLNQESFSNLSIEFSGLEVGFDECVDQKGHMLCSSPNNKRNSESNCVEKENVNPGFEDGRKEGNKSIVVSGSRMLQKALNSGEITNKIKEHSVVMDVKNMAGGNDSVQTVTDSSRILVERDMNDPQFSSTDHIGTTSDREIGLIAKVPGNKYSRRVDTVSTHGAIIASSETHCLSVVCSPRICANKDGTNMVITKSLQSMSPLANKAGSSSKGVDVENNSIYVDTPFKRSFESPSAWKSPWFMNSFVPGPRVDSEITVEDIGYFMSPGDQSYDAIGLMKQLGEQTAAAFAEAQEILGDETPKTILKENCLKKLEEGKDNNHGSNCQTGSASNVLTERRTLDFSECGTPMKEAGKLSSSIGLSSPSTHLLKSFR</sequence>
<evidence type="ECO:0000256" key="4">
    <source>
        <dbReference type="ARBA" id="ARBA00023125"/>
    </source>
</evidence>
<feature type="domain" description="HTH myb-type" evidence="9">
    <location>
        <begin position="99"/>
        <end position="154"/>
    </location>
</feature>
<evidence type="ECO:0000259" key="8">
    <source>
        <dbReference type="PROSITE" id="PS50090"/>
    </source>
</evidence>
<feature type="region of interest" description="Disordered" evidence="7">
    <location>
        <begin position="1038"/>
        <end position="1058"/>
    </location>
</feature>
<evidence type="ECO:0000256" key="1">
    <source>
        <dbReference type="ARBA" id="ARBA00004123"/>
    </source>
</evidence>
<feature type="domain" description="Myb-like" evidence="8">
    <location>
        <begin position="99"/>
        <end position="150"/>
    </location>
</feature>
<keyword evidence="4" id="KW-0238">DNA-binding</keyword>
<evidence type="ECO:0000256" key="6">
    <source>
        <dbReference type="ARBA" id="ARBA00023242"/>
    </source>
</evidence>
<dbReference type="GO" id="GO:0000981">
    <property type="term" value="F:DNA-binding transcription factor activity, RNA polymerase II-specific"/>
    <property type="evidence" value="ECO:0007669"/>
    <property type="project" value="TreeGrafter"/>
</dbReference>
<dbReference type="InterPro" id="IPR050560">
    <property type="entry name" value="MYB_TF"/>
</dbReference>
<dbReference type="InterPro" id="IPR017930">
    <property type="entry name" value="Myb_dom"/>
</dbReference>
<dbReference type="GO" id="GO:0005634">
    <property type="term" value="C:nucleus"/>
    <property type="evidence" value="ECO:0007669"/>
    <property type="project" value="UniProtKB-SubCell"/>
</dbReference>
<dbReference type="Pfam" id="PF00249">
    <property type="entry name" value="Myb_DNA-binding"/>
    <property type="match status" value="3"/>
</dbReference>
<dbReference type="FunFam" id="1.10.10.60:FF:000016">
    <property type="entry name" value="Transcriptional activator Myb isoform A"/>
    <property type="match status" value="1"/>
</dbReference>
<dbReference type="PANTHER" id="PTHR45614:SF266">
    <property type="entry name" value="TRANSCRIPTION FACTOR MYB3R-4"/>
    <property type="match status" value="1"/>
</dbReference>
<evidence type="ECO:0000313" key="11">
    <source>
        <dbReference type="Proteomes" id="UP000834106"/>
    </source>
</evidence>
<dbReference type="InterPro" id="IPR001005">
    <property type="entry name" value="SANT/Myb"/>
</dbReference>
<dbReference type="InterPro" id="IPR009057">
    <property type="entry name" value="Homeodomain-like_sf"/>
</dbReference>
<keyword evidence="6" id="KW-0539">Nucleus</keyword>
<feature type="compositionally biased region" description="Low complexity" evidence="7">
    <location>
        <begin position="17"/>
        <end position="26"/>
    </location>
</feature>
<evidence type="ECO:0000259" key="9">
    <source>
        <dbReference type="PROSITE" id="PS51294"/>
    </source>
</evidence>
<feature type="domain" description="Myb-like" evidence="8">
    <location>
        <begin position="47"/>
        <end position="98"/>
    </location>
</feature>
<dbReference type="EMBL" id="OU503056">
    <property type="protein sequence ID" value="CAI9784850.1"/>
    <property type="molecule type" value="Genomic_DNA"/>
</dbReference>
<keyword evidence="2" id="KW-0677">Repeat</keyword>
<keyword evidence="11" id="KW-1185">Reference proteome</keyword>
<proteinExistence type="predicted"/>
<dbReference type="Proteomes" id="UP000834106">
    <property type="component" value="Chromosome 21"/>
</dbReference>
<dbReference type="FunFam" id="1.10.10.60:FF:000324">
    <property type="entry name" value="Transcription factor MYB3R-2"/>
    <property type="match status" value="1"/>
</dbReference>
<dbReference type="FunFam" id="1.10.10.60:FF:000010">
    <property type="entry name" value="Transcriptional activator Myb isoform A"/>
    <property type="match status" value="1"/>
</dbReference>
<evidence type="ECO:0000256" key="5">
    <source>
        <dbReference type="ARBA" id="ARBA00023163"/>
    </source>
</evidence>
<feature type="compositionally biased region" description="Low complexity" evidence="7">
    <location>
        <begin position="1041"/>
        <end position="1050"/>
    </location>
</feature>
<comment type="subcellular location">
    <subcellularLocation>
        <location evidence="1">Nucleus</location>
    </subcellularLocation>
</comment>
<accession>A0AAD2AAX7</accession>
<dbReference type="AlphaFoldDB" id="A0AAD2AAX7"/>
<feature type="region of interest" description="Disordered" evidence="7">
    <location>
        <begin position="1"/>
        <end position="31"/>
    </location>
</feature>
<dbReference type="PANTHER" id="PTHR45614">
    <property type="entry name" value="MYB PROTEIN-RELATED"/>
    <property type="match status" value="1"/>
</dbReference>
<dbReference type="Gene3D" id="1.10.10.60">
    <property type="entry name" value="Homeodomain-like"/>
    <property type="match status" value="3"/>
</dbReference>
<evidence type="ECO:0000256" key="7">
    <source>
        <dbReference type="SAM" id="MobiDB-lite"/>
    </source>
</evidence>
<organism evidence="10 11">
    <name type="scientific">Fraxinus pennsylvanica</name>
    <dbReference type="NCBI Taxonomy" id="56036"/>
    <lineage>
        <taxon>Eukaryota</taxon>
        <taxon>Viridiplantae</taxon>
        <taxon>Streptophyta</taxon>
        <taxon>Embryophyta</taxon>
        <taxon>Tracheophyta</taxon>
        <taxon>Spermatophyta</taxon>
        <taxon>Magnoliopsida</taxon>
        <taxon>eudicotyledons</taxon>
        <taxon>Gunneridae</taxon>
        <taxon>Pentapetalae</taxon>
        <taxon>asterids</taxon>
        <taxon>lamiids</taxon>
        <taxon>Lamiales</taxon>
        <taxon>Oleaceae</taxon>
        <taxon>Oleeae</taxon>
        <taxon>Fraxinus</taxon>
    </lineage>
</organism>
<gene>
    <name evidence="10" type="ORF">FPE_LOCUS32280</name>
</gene>
<evidence type="ECO:0000313" key="10">
    <source>
        <dbReference type="EMBL" id="CAI9784850.1"/>
    </source>
</evidence>
<evidence type="ECO:0000256" key="3">
    <source>
        <dbReference type="ARBA" id="ARBA00023015"/>
    </source>
</evidence>
<reference evidence="10" key="1">
    <citation type="submission" date="2023-05" db="EMBL/GenBank/DDBJ databases">
        <authorList>
            <person name="Huff M."/>
        </authorList>
    </citation>
    <scope>NUCLEOTIDE SEQUENCE</scope>
</reference>
<keyword evidence="5" id="KW-0804">Transcription</keyword>
<feature type="domain" description="Myb-like" evidence="8">
    <location>
        <begin position="151"/>
        <end position="201"/>
    </location>
</feature>